<comment type="function">
    <text evidence="5">Effector that suppresses plant defense responses during pathogen infection.</text>
</comment>
<evidence type="ECO:0000256" key="3">
    <source>
        <dbReference type="ARBA" id="ARBA00022525"/>
    </source>
</evidence>
<evidence type="ECO:0000256" key="2">
    <source>
        <dbReference type="ARBA" id="ARBA00010400"/>
    </source>
</evidence>
<evidence type="ECO:0000256" key="5">
    <source>
        <dbReference type="RuleBase" id="RU367124"/>
    </source>
</evidence>
<dbReference type="InterPro" id="IPR031825">
    <property type="entry name" value="RXLR"/>
</dbReference>
<comment type="similarity">
    <text evidence="2 5">Belongs to the RxLR effector family.</text>
</comment>
<feature type="chain" id="PRO_5044984186" description="RxLR effector protein" evidence="5">
    <location>
        <begin position="23"/>
        <end position="130"/>
    </location>
</feature>
<dbReference type="Proteomes" id="UP000694044">
    <property type="component" value="Unassembled WGS sequence"/>
</dbReference>
<sequence>MRSIFYVALALAVVARSTVVAAFANADESQLLSKTFPDGAADAVISSDSRKRFLRVTDPDLAVDDEERGGQKYGSMTAIIAKLEEQNMKHVAKILSGFEAKHYDAKLMKAVQDGKISKNEMGAVKALLGI</sequence>
<keyword evidence="3 5" id="KW-0964">Secreted</keyword>
<feature type="signal peptide" evidence="5">
    <location>
        <begin position="1"/>
        <end position="22"/>
    </location>
</feature>
<proteinExistence type="inferred from homology"/>
<name>A0A8T1VKP3_9STRA</name>
<comment type="caution">
    <text evidence="6">The sequence shown here is derived from an EMBL/GenBank/DDBJ whole genome shotgun (WGS) entry which is preliminary data.</text>
</comment>
<protein>
    <recommendedName>
        <fullName evidence="5">RxLR effector protein</fullName>
    </recommendedName>
</protein>
<keyword evidence="7" id="KW-1185">Reference proteome</keyword>
<reference evidence="6" key="1">
    <citation type="submission" date="2021-02" db="EMBL/GenBank/DDBJ databases">
        <authorList>
            <person name="Palmer J.M."/>
        </authorList>
    </citation>
    <scope>NUCLEOTIDE SEQUENCE</scope>
    <source>
        <strain evidence="6">SCRP734</strain>
    </source>
</reference>
<accession>A0A8T1VKP3</accession>
<gene>
    <name evidence="6" type="ORF">PHYPSEUDO_005963</name>
</gene>
<evidence type="ECO:0000313" key="7">
    <source>
        <dbReference type="Proteomes" id="UP000694044"/>
    </source>
</evidence>
<dbReference type="AlphaFoldDB" id="A0A8T1VKP3"/>
<evidence type="ECO:0000313" key="6">
    <source>
        <dbReference type="EMBL" id="KAG7381506.1"/>
    </source>
</evidence>
<keyword evidence="4 5" id="KW-0732">Signal</keyword>
<evidence type="ECO:0000256" key="4">
    <source>
        <dbReference type="ARBA" id="ARBA00022729"/>
    </source>
</evidence>
<comment type="domain">
    <text evidence="5">The RxLR-dEER motif acts to carry the protein into the host cell cytoplasm through binding to cell surface phosphatidylinositol-3-phosphate.</text>
</comment>
<dbReference type="Pfam" id="PF16810">
    <property type="entry name" value="RXLR"/>
    <property type="match status" value="1"/>
</dbReference>
<evidence type="ECO:0000256" key="1">
    <source>
        <dbReference type="ARBA" id="ARBA00004613"/>
    </source>
</evidence>
<dbReference type="EMBL" id="JAGDFM010000243">
    <property type="protein sequence ID" value="KAG7381506.1"/>
    <property type="molecule type" value="Genomic_DNA"/>
</dbReference>
<dbReference type="OrthoDB" id="127736at2759"/>
<organism evidence="6 7">
    <name type="scientific">Phytophthora pseudosyringae</name>
    <dbReference type="NCBI Taxonomy" id="221518"/>
    <lineage>
        <taxon>Eukaryota</taxon>
        <taxon>Sar</taxon>
        <taxon>Stramenopiles</taxon>
        <taxon>Oomycota</taxon>
        <taxon>Peronosporomycetes</taxon>
        <taxon>Peronosporales</taxon>
        <taxon>Peronosporaceae</taxon>
        <taxon>Phytophthora</taxon>
    </lineage>
</organism>
<comment type="subcellular location">
    <subcellularLocation>
        <location evidence="1 5">Secreted</location>
    </subcellularLocation>
</comment>